<evidence type="ECO:0000313" key="3">
    <source>
        <dbReference type="Proteomes" id="UP000244168"/>
    </source>
</evidence>
<proteinExistence type="predicted"/>
<accession>A0A2T5J8B6</accession>
<protein>
    <submittedName>
        <fullName evidence="2">TonB-like protein</fullName>
    </submittedName>
</protein>
<dbReference type="AlphaFoldDB" id="A0A2T5J8B6"/>
<feature type="domain" description="TonB C-terminal" evidence="1">
    <location>
        <begin position="50"/>
        <end position="123"/>
    </location>
</feature>
<keyword evidence="3" id="KW-1185">Reference proteome</keyword>
<comment type="caution">
    <text evidence="2">The sequence shown here is derived from an EMBL/GenBank/DDBJ whole genome shotgun (WGS) entry which is preliminary data.</text>
</comment>
<dbReference type="Proteomes" id="UP000244168">
    <property type="component" value="Unassembled WGS sequence"/>
</dbReference>
<reference evidence="2 3" key="1">
    <citation type="submission" date="2018-04" db="EMBL/GenBank/DDBJ databases">
        <title>Genomic Encyclopedia of Archaeal and Bacterial Type Strains, Phase II (KMG-II): from individual species to whole genera.</title>
        <authorList>
            <person name="Goeker M."/>
        </authorList>
    </citation>
    <scope>NUCLEOTIDE SEQUENCE [LARGE SCALE GENOMIC DNA]</scope>
    <source>
        <strain evidence="2 3">DSM 26809</strain>
    </source>
</reference>
<sequence length="130" mass="14875">MFLRTLFVILICSFSITCQSQHKEKIYNAVEQSAEFPGGIDKFYTFINKHIRYPDIKQGEAVTGKAVVSFIIEKDGTLSGFKAVRKPASQIDNELIRVLKLSPRWIPAKVKGRPVRMRYTIPVYIDPQLD</sequence>
<dbReference type="RefSeq" id="WP_107829204.1">
    <property type="nucleotide sequence ID" value="NZ_CP160205.1"/>
</dbReference>
<evidence type="ECO:0000313" key="2">
    <source>
        <dbReference type="EMBL" id="PTQ95706.1"/>
    </source>
</evidence>
<dbReference type="Pfam" id="PF03544">
    <property type="entry name" value="TonB_C"/>
    <property type="match status" value="1"/>
</dbReference>
<evidence type="ECO:0000259" key="1">
    <source>
        <dbReference type="Pfam" id="PF03544"/>
    </source>
</evidence>
<organism evidence="2 3">
    <name type="scientific">Mucilaginibacter yixingensis</name>
    <dbReference type="NCBI Taxonomy" id="1295612"/>
    <lineage>
        <taxon>Bacteria</taxon>
        <taxon>Pseudomonadati</taxon>
        <taxon>Bacteroidota</taxon>
        <taxon>Sphingobacteriia</taxon>
        <taxon>Sphingobacteriales</taxon>
        <taxon>Sphingobacteriaceae</taxon>
        <taxon>Mucilaginibacter</taxon>
    </lineage>
</organism>
<dbReference type="GO" id="GO:0098797">
    <property type="term" value="C:plasma membrane protein complex"/>
    <property type="evidence" value="ECO:0007669"/>
    <property type="project" value="TreeGrafter"/>
</dbReference>
<dbReference type="InterPro" id="IPR037682">
    <property type="entry name" value="TonB_C"/>
</dbReference>
<dbReference type="PANTHER" id="PTHR33446:SF2">
    <property type="entry name" value="PROTEIN TONB"/>
    <property type="match status" value="1"/>
</dbReference>
<dbReference type="SUPFAM" id="SSF74653">
    <property type="entry name" value="TolA/TonB C-terminal domain"/>
    <property type="match status" value="1"/>
</dbReference>
<dbReference type="OrthoDB" id="649093at2"/>
<gene>
    <name evidence="2" type="ORF">C8P68_105214</name>
</gene>
<dbReference type="EMBL" id="QAOQ01000005">
    <property type="protein sequence ID" value="PTQ95706.1"/>
    <property type="molecule type" value="Genomic_DNA"/>
</dbReference>
<dbReference type="GO" id="GO:0055085">
    <property type="term" value="P:transmembrane transport"/>
    <property type="evidence" value="ECO:0007669"/>
    <property type="project" value="InterPro"/>
</dbReference>
<name>A0A2T5J8B6_9SPHI</name>
<dbReference type="PANTHER" id="PTHR33446">
    <property type="entry name" value="PROTEIN TONB-RELATED"/>
    <property type="match status" value="1"/>
</dbReference>
<dbReference type="InterPro" id="IPR051045">
    <property type="entry name" value="TonB-dependent_transducer"/>
</dbReference>
<dbReference type="GO" id="GO:0031992">
    <property type="term" value="F:energy transducer activity"/>
    <property type="evidence" value="ECO:0007669"/>
    <property type="project" value="TreeGrafter"/>
</dbReference>
<dbReference type="Gene3D" id="3.30.1150.10">
    <property type="match status" value="1"/>
</dbReference>